<evidence type="ECO:0000256" key="9">
    <source>
        <dbReference type="ARBA" id="ARBA00048138"/>
    </source>
</evidence>
<accession>A0ABR7RMW6</accession>
<dbReference type="PANTHER" id="PTHR43344">
    <property type="entry name" value="PHOSPHOSERINE PHOSPHATASE"/>
    <property type="match status" value="1"/>
</dbReference>
<evidence type="ECO:0000313" key="12">
    <source>
        <dbReference type="Proteomes" id="UP000626026"/>
    </source>
</evidence>
<keyword evidence="12" id="KW-1185">Reference proteome</keyword>
<keyword evidence="5" id="KW-0479">Metal-binding</keyword>
<comment type="caution">
    <text evidence="11">The sequence shown here is derived from an EMBL/GenBank/DDBJ whole genome shotgun (WGS) entry which is preliminary data.</text>
</comment>
<dbReference type="RefSeq" id="WP_187784613.1">
    <property type="nucleotide sequence ID" value="NZ_JACTVA010000017.1"/>
</dbReference>
<evidence type="ECO:0000256" key="7">
    <source>
        <dbReference type="ARBA" id="ARBA00022842"/>
    </source>
</evidence>
<dbReference type="PANTHER" id="PTHR43344:SF2">
    <property type="entry name" value="PHOSPHOSERINE PHOSPHATASE"/>
    <property type="match status" value="1"/>
</dbReference>
<sequence length="337" mass="36825">MTSPLILSRRHLGLLGMPALLGGPAKAQAVAEDPLPSWKPGPSRQAILAFLADVTTPGAPGYVAPPERIAVFDNDGTLWCEIPTVQLMFALARVKALAPRHPAWATTQPFKAALEGDEAALAASGAEGISEFLLATHAGNTPEEFNAIVTEWLAQARHPRFRRPYTTTVYQPMLELLRLTQAHGFRNYIVSGGGVEFIRAWSEQVYGIPPEQVIGSTIRTEFRFPHGGKPELHRVPSLDFIDDGPGKPVAIGKFIGRRPIAAFGNSDGDLEMLQYVTSSPGRRFGLIVHHDDAAREVAYDRQSQFGKLDRALDQAAPNHWTVVSMKNEWNTVFPPLG</sequence>
<protein>
    <recommendedName>
        <fullName evidence="3">phosphoserine phosphatase</fullName>
        <ecNumber evidence="3">3.1.3.3</ecNumber>
    </recommendedName>
</protein>
<dbReference type="Gene3D" id="3.40.50.1000">
    <property type="entry name" value="HAD superfamily/HAD-like"/>
    <property type="match status" value="1"/>
</dbReference>
<evidence type="ECO:0000256" key="6">
    <source>
        <dbReference type="ARBA" id="ARBA00022801"/>
    </source>
</evidence>
<dbReference type="EC" id="3.1.3.3" evidence="3"/>
<comment type="cofactor">
    <cofactor evidence="1">
        <name>Mg(2+)</name>
        <dbReference type="ChEBI" id="CHEBI:18420"/>
    </cofactor>
</comment>
<keyword evidence="4" id="KW-0028">Amino-acid biosynthesis</keyword>
<reference evidence="11 12" key="1">
    <citation type="journal article" date="2013" name="Int. J. Syst. Evol. Microbiol.">
        <title>Roseomonas aerophila sp. nov., isolated from air.</title>
        <authorList>
            <person name="Kim S.J."/>
            <person name="Weon H.Y."/>
            <person name="Ahn J.H."/>
            <person name="Hong S.B."/>
            <person name="Seok S.J."/>
            <person name="Whang K.S."/>
            <person name="Kwon S.W."/>
        </authorList>
    </citation>
    <scope>NUCLEOTIDE SEQUENCE [LARGE SCALE GENOMIC DNA]</scope>
    <source>
        <strain evidence="11 12">NBRC 108923</strain>
    </source>
</reference>
<evidence type="ECO:0000313" key="11">
    <source>
        <dbReference type="EMBL" id="MBC9207447.1"/>
    </source>
</evidence>
<proteinExistence type="predicted"/>
<dbReference type="SUPFAM" id="SSF56784">
    <property type="entry name" value="HAD-like"/>
    <property type="match status" value="1"/>
</dbReference>
<evidence type="ECO:0000256" key="2">
    <source>
        <dbReference type="ARBA" id="ARBA00005135"/>
    </source>
</evidence>
<evidence type="ECO:0000256" key="1">
    <source>
        <dbReference type="ARBA" id="ARBA00001946"/>
    </source>
</evidence>
<evidence type="ECO:0000256" key="4">
    <source>
        <dbReference type="ARBA" id="ARBA00022605"/>
    </source>
</evidence>
<dbReference type="InterPro" id="IPR050582">
    <property type="entry name" value="HAD-like_SerB"/>
</dbReference>
<dbReference type="EMBL" id="JACTVA010000017">
    <property type="protein sequence ID" value="MBC9207447.1"/>
    <property type="molecule type" value="Genomic_DNA"/>
</dbReference>
<evidence type="ECO:0000256" key="3">
    <source>
        <dbReference type="ARBA" id="ARBA00012640"/>
    </source>
</evidence>
<gene>
    <name evidence="11" type="ORF">IBL26_11435</name>
</gene>
<dbReference type="InterPro" id="IPR036412">
    <property type="entry name" value="HAD-like_sf"/>
</dbReference>
<dbReference type="Pfam" id="PF12710">
    <property type="entry name" value="HAD"/>
    <property type="match status" value="1"/>
</dbReference>
<keyword evidence="6" id="KW-0378">Hydrolase</keyword>
<name>A0ABR7RMW6_9PROT</name>
<comment type="pathway">
    <text evidence="2">Amino-acid biosynthesis; L-serine biosynthesis; L-serine from 3-phospho-D-glycerate: step 3/3.</text>
</comment>
<evidence type="ECO:0000256" key="5">
    <source>
        <dbReference type="ARBA" id="ARBA00022723"/>
    </source>
</evidence>
<dbReference type="Proteomes" id="UP000626026">
    <property type="component" value="Unassembled WGS sequence"/>
</dbReference>
<dbReference type="InterPro" id="IPR023214">
    <property type="entry name" value="HAD_sf"/>
</dbReference>
<keyword evidence="7" id="KW-0460">Magnesium</keyword>
<comment type="catalytic activity">
    <reaction evidence="9">
        <text>O-phospho-L-serine + H2O = L-serine + phosphate</text>
        <dbReference type="Rhea" id="RHEA:21208"/>
        <dbReference type="ChEBI" id="CHEBI:15377"/>
        <dbReference type="ChEBI" id="CHEBI:33384"/>
        <dbReference type="ChEBI" id="CHEBI:43474"/>
        <dbReference type="ChEBI" id="CHEBI:57524"/>
        <dbReference type="EC" id="3.1.3.3"/>
    </reaction>
</comment>
<evidence type="ECO:0000256" key="10">
    <source>
        <dbReference type="ARBA" id="ARBA00048523"/>
    </source>
</evidence>
<comment type="catalytic activity">
    <reaction evidence="10">
        <text>O-phospho-D-serine + H2O = D-serine + phosphate</text>
        <dbReference type="Rhea" id="RHEA:24873"/>
        <dbReference type="ChEBI" id="CHEBI:15377"/>
        <dbReference type="ChEBI" id="CHEBI:35247"/>
        <dbReference type="ChEBI" id="CHEBI:43474"/>
        <dbReference type="ChEBI" id="CHEBI:58680"/>
        <dbReference type="EC" id="3.1.3.3"/>
    </reaction>
</comment>
<keyword evidence="8" id="KW-0718">Serine biosynthesis</keyword>
<organism evidence="11 12">
    <name type="scientific">Teichococcus aerophilus</name>
    <dbReference type="NCBI Taxonomy" id="1224513"/>
    <lineage>
        <taxon>Bacteria</taxon>
        <taxon>Pseudomonadati</taxon>
        <taxon>Pseudomonadota</taxon>
        <taxon>Alphaproteobacteria</taxon>
        <taxon>Acetobacterales</taxon>
        <taxon>Roseomonadaceae</taxon>
        <taxon>Roseomonas</taxon>
    </lineage>
</organism>
<evidence type="ECO:0000256" key="8">
    <source>
        <dbReference type="ARBA" id="ARBA00023299"/>
    </source>
</evidence>